<sequence length="493" mass="56368">MGGCRSILLHFCTYLQRSECRMSELPFIKLFKTVKAYYIFDVNTASIIRVDSNLYLNLEKLITGKIIFSQIDSATLDKINKLKSQGFLESCNVDAEIKHAAADHIEDYMENNVHQLILQVTQNCNLRCKYCVYSGTYINRVHTKKRMSIETAKKAVDFYRKHNGNIETAIISFYGGEPLLEVELISEIIDYANKAFSGKKVRYNMTTNATLLNDKIIRFLCENNINLTISLDGPQSIQDNSRVFAESGKGTFDVIMKNIDYIKEKYPFYMNNVSFNAVLDEKNDYQCSSNFFTYDFITSALVGSTTLNQNSSKNAIHYTEAFDMNYRYEMFKAYLHLIGRLDKKYVSKLTETQIAAMKENIHKKIIAKGNRGKVYHPSGPCIAGATRLFVNVDEKFYPCERVNESCEAFVLGDLDNGFNISKINDLVNIGKLTADNCRTCWAGDFCNLCAAGMEDGNSLSSQKRLERCERMKLSCELQLKEYCTLREHGYHFS</sequence>
<evidence type="ECO:0000313" key="1">
    <source>
        <dbReference type="EMBL" id="TGY95303.1"/>
    </source>
</evidence>
<keyword evidence="2" id="KW-1185">Reference proteome</keyword>
<gene>
    <name evidence="1" type="primary">ccpM</name>
    <name evidence="1" type="ORF">E5329_15490</name>
</gene>
<dbReference type="EMBL" id="SRYA01000031">
    <property type="protein sequence ID" value="TGY95303.1"/>
    <property type="molecule type" value="Genomic_DNA"/>
</dbReference>
<reference evidence="1" key="1">
    <citation type="submission" date="2019-04" db="EMBL/GenBank/DDBJ databases">
        <title>Microbes associate with the intestines of laboratory mice.</title>
        <authorList>
            <person name="Navarre W."/>
            <person name="Wong E."/>
            <person name="Huang K."/>
            <person name="Tropini C."/>
            <person name="Ng K."/>
            <person name="Yu B."/>
        </authorList>
    </citation>
    <scope>NUCLEOTIDE SEQUENCE</scope>
    <source>
        <strain evidence="1">NM01_1-7b</strain>
    </source>
</reference>
<dbReference type="Proteomes" id="UP000304953">
    <property type="component" value="Unassembled WGS sequence"/>
</dbReference>
<organism evidence="1 2">
    <name type="scientific">Petralouisia muris</name>
    <dbReference type="NCBI Taxonomy" id="3032872"/>
    <lineage>
        <taxon>Bacteria</taxon>
        <taxon>Bacillati</taxon>
        <taxon>Bacillota</taxon>
        <taxon>Clostridia</taxon>
        <taxon>Lachnospirales</taxon>
        <taxon>Lachnospiraceae</taxon>
        <taxon>Petralouisia</taxon>
    </lineage>
</organism>
<comment type="caution">
    <text evidence="1">The sequence shown here is derived from an EMBL/GenBank/DDBJ whole genome shotgun (WGS) entry which is preliminary data.</text>
</comment>
<accession>A0AC61RUX4</accession>
<evidence type="ECO:0000313" key="2">
    <source>
        <dbReference type="Proteomes" id="UP000304953"/>
    </source>
</evidence>
<protein>
    <submittedName>
        <fullName evidence="1">Cys-rich peptide radical SAM maturase CcpM</fullName>
    </submittedName>
</protein>
<name>A0AC61RUX4_9FIRM</name>
<proteinExistence type="predicted"/>